<dbReference type="SUPFAM" id="SSF53067">
    <property type="entry name" value="Actin-like ATPase domain"/>
    <property type="match status" value="1"/>
</dbReference>
<dbReference type="EMBL" id="AMFJ01000687">
    <property type="protein sequence ID" value="EKE26740.1"/>
    <property type="molecule type" value="Genomic_DNA"/>
</dbReference>
<comment type="caution">
    <text evidence="1">The sequence shown here is derived from an EMBL/GenBank/DDBJ whole genome shotgun (WGS) entry which is preliminary data.</text>
</comment>
<accession>K2GTR6</accession>
<reference evidence="1" key="1">
    <citation type="journal article" date="2012" name="Science">
        <title>Fermentation, hydrogen, and sulfur metabolism in multiple uncultivated bacterial phyla.</title>
        <authorList>
            <person name="Wrighton K.C."/>
            <person name="Thomas B.C."/>
            <person name="Sharon I."/>
            <person name="Miller C.S."/>
            <person name="Castelle C.J."/>
            <person name="VerBerkmoes N.C."/>
            <person name="Wilkins M.J."/>
            <person name="Hettich R.L."/>
            <person name="Lipton M.S."/>
            <person name="Williams K.H."/>
            <person name="Long P.E."/>
            <person name="Banfield J.F."/>
        </authorList>
    </citation>
    <scope>NUCLEOTIDE SEQUENCE [LARGE SCALE GENOMIC DNA]</scope>
</reference>
<protein>
    <recommendedName>
        <fullName evidence="2">Gcp-like domain-containing protein</fullName>
    </recommendedName>
</protein>
<dbReference type="AlphaFoldDB" id="K2GTR6"/>
<dbReference type="InterPro" id="IPR043129">
    <property type="entry name" value="ATPase_NBD"/>
</dbReference>
<organism evidence="1">
    <name type="scientific">uncultured bacterium</name>
    <name type="common">gcode 4</name>
    <dbReference type="NCBI Taxonomy" id="1234023"/>
    <lineage>
        <taxon>Bacteria</taxon>
        <taxon>environmental samples</taxon>
    </lineage>
</organism>
<gene>
    <name evidence="1" type="ORF">ACD_4C00171G0004</name>
</gene>
<evidence type="ECO:0000313" key="1">
    <source>
        <dbReference type="EMBL" id="EKE26740.1"/>
    </source>
</evidence>
<dbReference type="Gene3D" id="3.30.420.40">
    <property type="match status" value="1"/>
</dbReference>
<sequence>MYLFIDTISNDWALIIFDDHKIIAKTRISLKWKEFDNLLEKIDEFLKDNNLAFKDLSWITVINWPWSFTWTRVVVLIVNTLFYVYNFKIEAIDYFTFMELSWAKYPFAIKANKNEYLVKIDKKTSPLIKTLDEVSDWEYFWIWDNIDFENKDIYIKFISEYENFFNAYDFSWKNSLIQPLYIKKPNIT</sequence>
<name>K2GTR6_9BACT</name>
<proteinExistence type="predicted"/>
<evidence type="ECO:0008006" key="2">
    <source>
        <dbReference type="Google" id="ProtNLM"/>
    </source>
</evidence>